<gene>
    <name evidence="1" type="ORF">HLB23_03945</name>
</gene>
<organism evidence="1 2">
    <name type="scientific">Nocardia uniformis</name>
    <dbReference type="NCBI Taxonomy" id="53432"/>
    <lineage>
        <taxon>Bacteria</taxon>
        <taxon>Bacillati</taxon>
        <taxon>Actinomycetota</taxon>
        <taxon>Actinomycetes</taxon>
        <taxon>Mycobacteriales</taxon>
        <taxon>Nocardiaceae</taxon>
        <taxon>Nocardia</taxon>
    </lineage>
</organism>
<name>A0A849C7T8_9NOCA</name>
<sequence>MLINSVNPEPPPADDLVLMPWKPGPRHDISGPVFVAVTDFLAGSDADVQRIFELGLELERTWPVMHGAVGLWLWGKPSQLRGGSISVWETEADMRRFVRWPVHAEIMRAWVRRVGVVSDSWHAARFDSAAVLTQARRTIDRPHRDAA</sequence>
<keyword evidence="2" id="KW-1185">Reference proteome</keyword>
<dbReference type="AlphaFoldDB" id="A0A849C7T8"/>
<proteinExistence type="predicted"/>
<dbReference type="InterPro" id="IPR011008">
    <property type="entry name" value="Dimeric_a/b-barrel"/>
</dbReference>
<reference evidence="1 2" key="1">
    <citation type="submission" date="2020-05" db="EMBL/GenBank/DDBJ databases">
        <title>MicrobeNet Type strains.</title>
        <authorList>
            <person name="Nicholson A.C."/>
        </authorList>
    </citation>
    <scope>NUCLEOTIDE SEQUENCE [LARGE SCALE GENOMIC DNA]</scope>
    <source>
        <strain evidence="1 2">JCM 3224</strain>
    </source>
</reference>
<dbReference type="RefSeq" id="WP_157553164.1">
    <property type="nucleotide sequence ID" value="NZ_JABELX010000001.1"/>
</dbReference>
<evidence type="ECO:0000313" key="1">
    <source>
        <dbReference type="EMBL" id="NNH69031.1"/>
    </source>
</evidence>
<dbReference type="Proteomes" id="UP000586827">
    <property type="component" value="Unassembled WGS sequence"/>
</dbReference>
<dbReference type="EMBL" id="JABELX010000001">
    <property type="protein sequence ID" value="NNH69031.1"/>
    <property type="molecule type" value="Genomic_DNA"/>
</dbReference>
<accession>A0A849C7T8</accession>
<dbReference type="SUPFAM" id="SSF54909">
    <property type="entry name" value="Dimeric alpha+beta barrel"/>
    <property type="match status" value="1"/>
</dbReference>
<comment type="caution">
    <text evidence="1">The sequence shown here is derived from an EMBL/GenBank/DDBJ whole genome shotgun (WGS) entry which is preliminary data.</text>
</comment>
<protein>
    <submittedName>
        <fullName evidence="1">Uncharacterized protein</fullName>
    </submittedName>
</protein>
<evidence type="ECO:0000313" key="2">
    <source>
        <dbReference type="Proteomes" id="UP000586827"/>
    </source>
</evidence>